<dbReference type="Pfam" id="PF26484">
    <property type="entry name" value="WNWW"/>
    <property type="match status" value="1"/>
</dbReference>
<name>A0A830F857_9EURY</name>
<reference evidence="1 2" key="1">
    <citation type="journal article" date="2019" name="Int. J. Syst. Evol. Microbiol.">
        <title>The Global Catalogue of Microorganisms (GCM) 10K type strain sequencing project: providing services to taxonomists for standard genome sequencing and annotation.</title>
        <authorList>
            <consortium name="The Broad Institute Genomics Platform"/>
            <consortium name="The Broad Institute Genome Sequencing Center for Infectious Disease"/>
            <person name="Wu L."/>
            <person name="Ma J."/>
        </authorList>
    </citation>
    <scope>NUCLEOTIDE SEQUENCE [LARGE SCALE GENOMIC DNA]</scope>
    <source>
        <strain evidence="1 2">JCM 19585</strain>
    </source>
</reference>
<dbReference type="AlphaFoldDB" id="A0A830F857"/>
<dbReference type="RefSeq" id="WP_188880182.1">
    <property type="nucleotide sequence ID" value="NZ_BMPF01000001.1"/>
</dbReference>
<dbReference type="Proteomes" id="UP000628840">
    <property type="component" value="Unassembled WGS sequence"/>
</dbReference>
<gene>
    <name evidence="1" type="ORF">GCM10009037_11030</name>
</gene>
<proteinExistence type="predicted"/>
<evidence type="ECO:0000313" key="2">
    <source>
        <dbReference type="Proteomes" id="UP000628840"/>
    </source>
</evidence>
<dbReference type="InterPro" id="IPR058716">
    <property type="entry name" value="WNWW_dom-containing"/>
</dbReference>
<dbReference type="OrthoDB" id="197908at2157"/>
<evidence type="ECO:0000313" key="1">
    <source>
        <dbReference type="EMBL" id="GGL29094.1"/>
    </source>
</evidence>
<comment type="caution">
    <text evidence="1">The sequence shown here is derived from an EMBL/GenBank/DDBJ whole genome shotgun (WGS) entry which is preliminary data.</text>
</comment>
<protein>
    <submittedName>
        <fullName evidence="1">Uncharacterized protein</fullName>
    </submittedName>
</protein>
<keyword evidence="2" id="KW-1185">Reference proteome</keyword>
<organism evidence="1 2">
    <name type="scientific">Halarchaeum grantii</name>
    <dbReference type="NCBI Taxonomy" id="1193105"/>
    <lineage>
        <taxon>Archaea</taxon>
        <taxon>Methanobacteriati</taxon>
        <taxon>Methanobacteriota</taxon>
        <taxon>Stenosarchaea group</taxon>
        <taxon>Halobacteria</taxon>
        <taxon>Halobacteriales</taxon>
        <taxon>Halobacteriaceae</taxon>
    </lineage>
</organism>
<accession>A0A830F857</accession>
<sequence length="91" mass="9921">MSETRAAFRAAFEPFAGSDAEHDAVARMAADLAASGRYERDAGRALTPEGAAGHLCDAPDEGVASRWNWWVGSLDLAYGGYAEFVVRRWRE</sequence>
<dbReference type="EMBL" id="BMPF01000001">
    <property type="protein sequence ID" value="GGL29094.1"/>
    <property type="molecule type" value="Genomic_DNA"/>
</dbReference>